<sequence length="244" mass="25396">MRLVDFRSLDGGLGNDTLALDAAYSGPSDIVLADFVSNSRDLSGDTTADARVNAAGYHKLLGFEILDLSLATSAQTLTVAAADVNQLSETDTLYAKLGSNDVLKTSGFTGNVEYGYWLSDGTAYDRHWTGTDGSTAVELYGAGGDIFRFTSGESGADTVADFTKSQGDKLDLSGILLGMGATADNIAGFIQLTNAGSNAVIKIDIDGGANFGSPTQTITLTNAWTAGNLNDALTNLIDQRVLVI</sequence>
<dbReference type="InterPro" id="IPR019960">
    <property type="entry name" value="T1SS_VCA0849"/>
</dbReference>
<dbReference type="RefSeq" id="WP_096447501.1">
    <property type="nucleotide sequence ID" value="NZ_JBHSOG010000027.1"/>
</dbReference>
<accession>A0ABW1AQ13</accession>
<dbReference type="NCBIfam" id="TIGR03661">
    <property type="entry name" value="T1SS_VCA0849"/>
    <property type="match status" value="1"/>
</dbReference>
<evidence type="ECO:0000313" key="1">
    <source>
        <dbReference type="EMBL" id="MFC5769240.1"/>
    </source>
</evidence>
<reference evidence="2" key="1">
    <citation type="journal article" date="2019" name="Int. J. Syst. Evol. Microbiol.">
        <title>The Global Catalogue of Microorganisms (GCM) 10K type strain sequencing project: providing services to taxonomists for standard genome sequencing and annotation.</title>
        <authorList>
            <consortium name="The Broad Institute Genomics Platform"/>
            <consortium name="The Broad Institute Genome Sequencing Center for Infectious Disease"/>
            <person name="Wu L."/>
            <person name="Ma J."/>
        </authorList>
    </citation>
    <scope>NUCLEOTIDE SEQUENCE [LARGE SCALE GENOMIC DNA]</scope>
    <source>
        <strain evidence="2">SHR3</strain>
    </source>
</reference>
<proteinExistence type="predicted"/>
<gene>
    <name evidence="1" type="ORF">ACFPTN_07615</name>
</gene>
<name>A0ABW1AQ13_9RHOO</name>
<dbReference type="EMBL" id="JBHSOG010000027">
    <property type="protein sequence ID" value="MFC5769240.1"/>
    <property type="molecule type" value="Genomic_DNA"/>
</dbReference>
<comment type="caution">
    <text evidence="1">The sequence shown here is derived from an EMBL/GenBank/DDBJ whole genome shotgun (WGS) entry which is preliminary data.</text>
</comment>
<keyword evidence="2" id="KW-1185">Reference proteome</keyword>
<organism evidence="1 2">
    <name type="scientific">Thauera sinica</name>
    <dbReference type="NCBI Taxonomy" id="2665146"/>
    <lineage>
        <taxon>Bacteria</taxon>
        <taxon>Pseudomonadati</taxon>
        <taxon>Pseudomonadota</taxon>
        <taxon>Betaproteobacteria</taxon>
        <taxon>Rhodocyclales</taxon>
        <taxon>Zoogloeaceae</taxon>
        <taxon>Thauera</taxon>
    </lineage>
</organism>
<evidence type="ECO:0000313" key="2">
    <source>
        <dbReference type="Proteomes" id="UP001595974"/>
    </source>
</evidence>
<protein>
    <submittedName>
        <fullName evidence="1">Type I secretion C-terminal target domain-containing protein</fullName>
    </submittedName>
</protein>
<dbReference type="Proteomes" id="UP001595974">
    <property type="component" value="Unassembled WGS sequence"/>
</dbReference>